<feature type="compositionally biased region" description="Low complexity" evidence="7">
    <location>
        <begin position="452"/>
        <end position="467"/>
    </location>
</feature>
<keyword evidence="5" id="KW-0677">Repeat</keyword>
<comment type="similarity">
    <text evidence="2">Belongs to the WD repeat EDC4 family.</text>
</comment>
<keyword evidence="3" id="KW-0963">Cytoplasm</keyword>
<feature type="region of interest" description="Disordered" evidence="7">
    <location>
        <begin position="448"/>
        <end position="480"/>
    </location>
</feature>
<dbReference type="InterPro" id="IPR032401">
    <property type="entry name" value="EDC4_WD40"/>
</dbReference>
<feature type="domain" description="Enhancer of mRNA-decapping protein 4 WD40 repeat region" evidence="8">
    <location>
        <begin position="249"/>
        <end position="434"/>
    </location>
</feature>
<dbReference type="Gene3D" id="2.130.10.10">
    <property type="entry name" value="YVTN repeat-like/Quinoprotein amine dehydrogenase"/>
    <property type="match status" value="1"/>
</dbReference>
<name>A0AAV7Y0K3_9EUKA</name>
<dbReference type="PANTHER" id="PTHR15598">
    <property type="entry name" value="ENHANCER OF MRNA-DECAPPING PROTEIN 4"/>
    <property type="match status" value="1"/>
</dbReference>
<protein>
    <submittedName>
        <fullName evidence="9">Enhancer of mRNA-decapping protein</fullName>
    </submittedName>
</protein>
<reference evidence="9" key="1">
    <citation type="submission" date="2022-08" db="EMBL/GenBank/DDBJ databases">
        <title>Novel sulphate-reducing endosymbionts in the free-living metamonad Anaeramoeba.</title>
        <authorList>
            <person name="Jerlstrom-Hultqvist J."/>
            <person name="Cepicka I."/>
            <person name="Gallot-Lavallee L."/>
            <person name="Salas-Leiva D."/>
            <person name="Curtis B.A."/>
            <person name="Zahonova K."/>
            <person name="Pipaliya S."/>
            <person name="Dacks J."/>
            <person name="Roger A.J."/>
        </authorList>
    </citation>
    <scope>NUCLEOTIDE SEQUENCE</scope>
    <source>
        <strain evidence="9">Busselton2</strain>
    </source>
</reference>
<evidence type="ECO:0000256" key="2">
    <source>
        <dbReference type="ARBA" id="ARBA00009639"/>
    </source>
</evidence>
<feature type="region of interest" description="Disordered" evidence="7">
    <location>
        <begin position="670"/>
        <end position="791"/>
    </location>
</feature>
<feature type="region of interest" description="Disordered" evidence="7">
    <location>
        <begin position="575"/>
        <end position="651"/>
    </location>
</feature>
<feature type="compositionally biased region" description="Basic and acidic residues" evidence="7">
    <location>
        <begin position="596"/>
        <end position="613"/>
    </location>
</feature>
<dbReference type="SUPFAM" id="SSF50978">
    <property type="entry name" value="WD40 repeat-like"/>
    <property type="match status" value="1"/>
</dbReference>
<sequence length="1179" mass="137440">MIKPPKINTAQKSDENNKKIATNEILSLTPRMNTNDNWEILHDSVPRSASTITIGNESYKVGVRDLDSTRITMGLHDYFYDSSKRLALNNNYLCYPVKDNSNRVGSIRVINRNNNRRALIPAHSDTILDLGFNSEEDDLFVSVSIDGILNLWIIMEIKGEIRHGLTFSVKYTGSIGCDLKNSPNQEKNEKENGNENKNKNKSHNENKKENEKEKENKKEKEKENEKKKDQEKKGYFTKVVWDSRRQNILATITTDNTIIVWNVLQYLSNTSEKIQVFESSKVKNGAYFLSGHTKKILDLAFEPNKKILASTGEDGTLQIWDYRQQKCLKKIIPHDGAPVNSIIYCGNPLKMNQESFDKELSKFALTGGKNNSEIKLWEIENWKCLQTIKILPPLKTIERTKKLEFAFQMYLDATSQFIILADTLGQFVYVLHLNINFLKQGKLKIQKKQDSDNTNNTNNNSNNNENNGSKPQLVDKEGGSGEGEIKELEINFDYLTKFYVSQPTYSLILENIKNQKKTTLNNFPFDINMFCITSTSIEQYVLKSELIDLEEIKNSLNNKEQIIAQFFKSLENNNTNLEDRSESKKEKLNNSNSNSDDEKHNNKNKLNKEEKKSNNNQISNSIIDKSTNGEDKESDNNNNNNNKIKNNNNKMEVGMGVDESYQDNTEKNNQTLFKKKKDPNLKKNKVNKKKFKNVWAKSKKKKKTKKENDSKKDNGNTKNLKEERTNIRIKGNSTIKEKEIINMTKNDNKKENGEENKNEKICQVKENKKSEEKENVKQNQNQKEKVRGEKKGESKILKFQLEKILYNFEKNMIEKTNNKMKQIKENQNNFIEEKIQKVETDNLLNSVETTIKQWIKTIFKKDAFNELQLFLQSIPKIERNHLQKNEEIEKGMEILLNNNYFISEILKKIIQNFSIELIKKIEMMCNNGTNSCDNGGGGNLNIINYEKLEKKIKGKLLKKFNFKLSTQSLFKNIENPQKGSLKPQNHKQLFTILEEQWNAFNLQINEKLDHMKFKIYQHLEKITTFWDETKGISQFLLDVEMYNQALAVVFQSDQKYEEKEQLIVWCLNELEKRGVFHSKFLSFDLIIIDLLFNFCSVDLDSQSEKYFEIKTRILLNIILKLDHEVIGQLLPRLEKLIQKLDLQYEKIIKGNYKKATELKKLIFIIKSKQKFQRKINKNL</sequence>
<dbReference type="PROSITE" id="PS50082">
    <property type="entry name" value="WD_REPEATS_2"/>
    <property type="match status" value="2"/>
</dbReference>
<dbReference type="Proteomes" id="UP001146793">
    <property type="component" value="Unassembled WGS sequence"/>
</dbReference>
<feature type="compositionally biased region" description="Low complexity" evidence="7">
    <location>
        <begin position="636"/>
        <end position="650"/>
    </location>
</feature>
<evidence type="ECO:0000256" key="4">
    <source>
        <dbReference type="ARBA" id="ARBA00022574"/>
    </source>
</evidence>
<dbReference type="InterPro" id="IPR001680">
    <property type="entry name" value="WD40_rpt"/>
</dbReference>
<organism evidence="9 10">
    <name type="scientific">Anaeramoeba flamelloides</name>
    <dbReference type="NCBI Taxonomy" id="1746091"/>
    <lineage>
        <taxon>Eukaryota</taxon>
        <taxon>Metamonada</taxon>
        <taxon>Anaeramoebidae</taxon>
        <taxon>Anaeramoeba</taxon>
    </lineage>
</organism>
<dbReference type="EMBL" id="JANTQA010000076">
    <property type="protein sequence ID" value="KAJ3423391.1"/>
    <property type="molecule type" value="Genomic_DNA"/>
</dbReference>
<dbReference type="GO" id="GO:0031087">
    <property type="term" value="P:deadenylation-independent decapping of nuclear-transcribed mRNA"/>
    <property type="evidence" value="ECO:0007669"/>
    <property type="project" value="InterPro"/>
</dbReference>
<dbReference type="SMART" id="SM00320">
    <property type="entry name" value="WD40"/>
    <property type="match status" value="4"/>
</dbReference>
<keyword evidence="4 6" id="KW-0853">WD repeat</keyword>
<evidence type="ECO:0000313" key="9">
    <source>
        <dbReference type="EMBL" id="KAJ3423391.1"/>
    </source>
</evidence>
<feature type="repeat" description="WD" evidence="6">
    <location>
        <begin position="120"/>
        <end position="152"/>
    </location>
</feature>
<proteinExistence type="inferred from homology"/>
<gene>
    <name evidence="9" type="ORF">M0812_29920</name>
</gene>
<evidence type="ECO:0000259" key="8">
    <source>
        <dbReference type="Pfam" id="PF16529"/>
    </source>
</evidence>
<evidence type="ECO:0000313" key="10">
    <source>
        <dbReference type="Proteomes" id="UP001146793"/>
    </source>
</evidence>
<dbReference type="PANTHER" id="PTHR15598:SF5">
    <property type="entry name" value="ENHANCER OF MRNA-DECAPPING PROTEIN 4"/>
    <property type="match status" value="1"/>
</dbReference>
<feature type="compositionally biased region" description="Low complexity" evidence="7">
    <location>
        <begin position="614"/>
        <end position="625"/>
    </location>
</feature>
<feature type="region of interest" description="Disordered" evidence="7">
    <location>
        <begin position="178"/>
        <end position="229"/>
    </location>
</feature>
<feature type="compositionally biased region" description="Basic and acidic residues" evidence="7">
    <location>
        <begin position="735"/>
        <end position="791"/>
    </location>
</feature>
<dbReference type="InterPro" id="IPR045152">
    <property type="entry name" value="EDC4-like"/>
</dbReference>
<comment type="caution">
    <text evidence="9">The sequence shown here is derived from an EMBL/GenBank/DDBJ whole genome shotgun (WGS) entry which is preliminary data.</text>
</comment>
<dbReference type="PROSITE" id="PS50294">
    <property type="entry name" value="WD_REPEATS_REGION"/>
    <property type="match status" value="1"/>
</dbReference>
<dbReference type="AlphaFoldDB" id="A0AAV7Y0K3"/>
<accession>A0AAV7Y0K3</accession>
<dbReference type="GO" id="GO:0000932">
    <property type="term" value="C:P-body"/>
    <property type="evidence" value="ECO:0007669"/>
    <property type="project" value="UniProtKB-SubCell"/>
</dbReference>
<dbReference type="Pfam" id="PF16529">
    <property type="entry name" value="Ge1_WD40"/>
    <property type="match status" value="1"/>
</dbReference>
<feature type="repeat" description="WD" evidence="6">
    <location>
        <begin position="289"/>
        <end position="330"/>
    </location>
</feature>
<evidence type="ECO:0000256" key="3">
    <source>
        <dbReference type="ARBA" id="ARBA00022490"/>
    </source>
</evidence>
<dbReference type="InterPro" id="IPR036322">
    <property type="entry name" value="WD40_repeat_dom_sf"/>
</dbReference>
<feature type="compositionally biased region" description="Basic and acidic residues" evidence="7">
    <location>
        <begin position="577"/>
        <end position="588"/>
    </location>
</feature>
<feature type="compositionally biased region" description="Basic residues" evidence="7">
    <location>
        <begin position="673"/>
        <end position="705"/>
    </location>
</feature>
<evidence type="ECO:0000256" key="6">
    <source>
        <dbReference type="PROSITE-ProRule" id="PRU00221"/>
    </source>
</evidence>
<feature type="compositionally biased region" description="Basic and acidic residues" evidence="7">
    <location>
        <begin position="706"/>
        <end position="726"/>
    </location>
</feature>
<feature type="compositionally biased region" description="Basic and acidic residues" evidence="7">
    <location>
        <begin position="186"/>
        <end position="229"/>
    </location>
</feature>
<evidence type="ECO:0000256" key="5">
    <source>
        <dbReference type="ARBA" id="ARBA00022737"/>
    </source>
</evidence>
<evidence type="ECO:0000256" key="1">
    <source>
        <dbReference type="ARBA" id="ARBA00004201"/>
    </source>
</evidence>
<evidence type="ECO:0000256" key="7">
    <source>
        <dbReference type="SAM" id="MobiDB-lite"/>
    </source>
</evidence>
<comment type="subcellular location">
    <subcellularLocation>
        <location evidence="1">Cytoplasm</location>
        <location evidence="1">P-body</location>
    </subcellularLocation>
</comment>
<dbReference type="InterPro" id="IPR015943">
    <property type="entry name" value="WD40/YVTN_repeat-like_dom_sf"/>
</dbReference>